<sequence>MTEKMNSSKGKTEYKKRNSTVEPVFGILKLHHGLENIPQKEIDNIQTELNLIAIGYNFKRIFNLKNKQDNKKNSQNFCTMIKEKFPNAKIKKEISLKI</sequence>
<gene>
    <name evidence="2" type="ORF">MBCUR_06360</name>
</gene>
<protein>
    <recommendedName>
        <fullName evidence="1">Transposase DDE domain-containing protein</fullName>
    </recommendedName>
</protein>
<dbReference type="PANTHER" id="PTHR33408:SF2">
    <property type="entry name" value="TRANSPOSASE DDE DOMAIN-CONTAINING PROTEIN"/>
    <property type="match status" value="1"/>
</dbReference>
<dbReference type="EMBL" id="LWMV01000120">
    <property type="protein sequence ID" value="KZX14114.1"/>
    <property type="molecule type" value="Genomic_DNA"/>
</dbReference>
<evidence type="ECO:0000313" key="2">
    <source>
        <dbReference type="EMBL" id="KZX14114.1"/>
    </source>
</evidence>
<accession>A0A166C4C0</accession>
<comment type="caution">
    <text evidence="2">The sequence shown here is derived from an EMBL/GenBank/DDBJ whole genome shotgun (WGS) entry which is preliminary data.</text>
</comment>
<evidence type="ECO:0000259" key="1">
    <source>
        <dbReference type="Pfam" id="PF13751"/>
    </source>
</evidence>
<reference evidence="2 3" key="1">
    <citation type="submission" date="2016-04" db="EMBL/GenBank/DDBJ databases">
        <title>Genome sequence of Methanobrevibacter curvatus DSM 11111.</title>
        <authorList>
            <person name="Poehlein A."/>
            <person name="Seedorf H."/>
            <person name="Daniel R."/>
        </authorList>
    </citation>
    <scope>NUCLEOTIDE SEQUENCE [LARGE SCALE GENOMIC DNA]</scope>
    <source>
        <strain evidence="2 3">DSM 11111</strain>
    </source>
</reference>
<feature type="domain" description="Transposase DDE" evidence="1">
    <location>
        <begin position="2"/>
        <end position="61"/>
    </location>
</feature>
<proteinExistence type="predicted"/>
<dbReference type="PATRIC" id="fig|49547.3.peg.668"/>
<dbReference type="Proteomes" id="UP000077245">
    <property type="component" value="Unassembled WGS sequence"/>
</dbReference>
<dbReference type="PANTHER" id="PTHR33408">
    <property type="entry name" value="TRANSPOSASE"/>
    <property type="match status" value="1"/>
</dbReference>
<dbReference type="Pfam" id="PF13751">
    <property type="entry name" value="DDE_Tnp_1_6"/>
    <property type="match status" value="1"/>
</dbReference>
<organism evidence="2 3">
    <name type="scientific">Methanobrevibacter curvatus</name>
    <dbReference type="NCBI Taxonomy" id="49547"/>
    <lineage>
        <taxon>Archaea</taxon>
        <taxon>Methanobacteriati</taxon>
        <taxon>Methanobacteriota</taxon>
        <taxon>Methanomada group</taxon>
        <taxon>Methanobacteria</taxon>
        <taxon>Methanobacteriales</taxon>
        <taxon>Methanobacteriaceae</taxon>
        <taxon>Methanobrevibacter</taxon>
    </lineage>
</organism>
<dbReference type="InterPro" id="IPR025668">
    <property type="entry name" value="Tnp_DDE_dom"/>
</dbReference>
<name>A0A166C4C0_9EURY</name>
<evidence type="ECO:0000313" key="3">
    <source>
        <dbReference type="Proteomes" id="UP000077245"/>
    </source>
</evidence>
<dbReference type="AlphaFoldDB" id="A0A166C4C0"/>
<keyword evidence="3" id="KW-1185">Reference proteome</keyword>